<dbReference type="SUPFAM" id="SSF53213">
    <property type="entry name" value="LigB-like"/>
    <property type="match status" value="1"/>
</dbReference>
<gene>
    <name evidence="7" type="ORF">FHS30_000618</name>
</gene>
<evidence type="ECO:0000256" key="1">
    <source>
        <dbReference type="ARBA" id="ARBA00001947"/>
    </source>
</evidence>
<evidence type="ECO:0000256" key="4">
    <source>
        <dbReference type="ARBA" id="ARBA00022833"/>
    </source>
</evidence>
<dbReference type="PIRSF" id="PIRSF006157">
    <property type="entry name" value="Doxgns_DODA"/>
    <property type="match status" value="1"/>
</dbReference>
<evidence type="ECO:0000313" key="8">
    <source>
        <dbReference type="Proteomes" id="UP000559987"/>
    </source>
</evidence>
<name>A0A839UHV9_9GAMM</name>
<comment type="similarity">
    <text evidence="2">Belongs to the DODA-type extradiol aromatic ring-opening dioxygenase family.</text>
</comment>
<dbReference type="Proteomes" id="UP000559987">
    <property type="component" value="Unassembled WGS sequence"/>
</dbReference>
<reference evidence="7 8" key="1">
    <citation type="submission" date="2020-08" db="EMBL/GenBank/DDBJ databases">
        <title>Genomic Encyclopedia of Type Strains, Phase III (KMG-III): the genomes of soil and plant-associated and newly described type strains.</title>
        <authorList>
            <person name="Whitman W."/>
        </authorList>
    </citation>
    <scope>NUCLEOTIDE SEQUENCE [LARGE SCALE GENOMIC DNA]</scope>
    <source>
        <strain evidence="7 8">CECT 8571</strain>
    </source>
</reference>
<dbReference type="Gene3D" id="3.40.830.10">
    <property type="entry name" value="LigB-like"/>
    <property type="match status" value="1"/>
</dbReference>
<comment type="cofactor">
    <cofactor evidence="1">
        <name>Zn(2+)</name>
        <dbReference type="ChEBI" id="CHEBI:29105"/>
    </cofactor>
</comment>
<dbReference type="GO" id="GO:0008198">
    <property type="term" value="F:ferrous iron binding"/>
    <property type="evidence" value="ECO:0007669"/>
    <property type="project" value="InterPro"/>
</dbReference>
<dbReference type="PANTHER" id="PTHR30096:SF0">
    <property type="entry name" value="4,5-DOPA DIOXYGENASE EXTRADIOL-LIKE PROTEIN"/>
    <property type="match status" value="1"/>
</dbReference>
<keyword evidence="3" id="KW-0479">Metal-binding</keyword>
<evidence type="ECO:0000256" key="3">
    <source>
        <dbReference type="ARBA" id="ARBA00022723"/>
    </source>
</evidence>
<dbReference type="EMBL" id="JACHXZ010000001">
    <property type="protein sequence ID" value="MBB3167442.1"/>
    <property type="molecule type" value="Genomic_DNA"/>
</dbReference>
<protein>
    <submittedName>
        <fullName evidence="7">Aromatic ring-opening dioxygenase catalytic subunit (LigB family)</fullName>
    </submittedName>
</protein>
<keyword evidence="7" id="KW-0223">Dioxygenase</keyword>
<dbReference type="PANTHER" id="PTHR30096">
    <property type="entry name" value="4,5-DOPA DIOXYGENASE EXTRADIOL-LIKE PROTEIN"/>
    <property type="match status" value="1"/>
</dbReference>
<dbReference type="GO" id="GO:0008270">
    <property type="term" value="F:zinc ion binding"/>
    <property type="evidence" value="ECO:0007669"/>
    <property type="project" value="InterPro"/>
</dbReference>
<dbReference type="RefSeq" id="WP_183908167.1">
    <property type="nucleotide sequence ID" value="NZ_JACHXZ010000001.1"/>
</dbReference>
<dbReference type="AlphaFoldDB" id="A0A839UHV9"/>
<dbReference type="InterPro" id="IPR004183">
    <property type="entry name" value="Xdiol_dOase_suB"/>
</dbReference>
<evidence type="ECO:0000256" key="5">
    <source>
        <dbReference type="ARBA" id="ARBA00023002"/>
    </source>
</evidence>
<comment type="caution">
    <text evidence="7">The sequence shown here is derived from an EMBL/GenBank/DDBJ whole genome shotgun (WGS) entry which is preliminary data.</text>
</comment>
<dbReference type="GO" id="GO:0016702">
    <property type="term" value="F:oxidoreductase activity, acting on single donors with incorporation of molecular oxygen, incorporation of two atoms of oxygen"/>
    <property type="evidence" value="ECO:0007669"/>
    <property type="project" value="UniProtKB-ARBA"/>
</dbReference>
<evidence type="ECO:0000313" key="7">
    <source>
        <dbReference type="EMBL" id="MBB3167442.1"/>
    </source>
</evidence>
<dbReference type="InterPro" id="IPR014436">
    <property type="entry name" value="Extradiol_dOase_DODA"/>
</dbReference>
<dbReference type="Pfam" id="PF02900">
    <property type="entry name" value="LigB"/>
    <property type="match status" value="1"/>
</dbReference>
<proteinExistence type="inferred from homology"/>
<accession>A0A839UHV9</accession>
<dbReference type="CDD" id="cd07363">
    <property type="entry name" value="45_DOPA_Dioxygenase"/>
    <property type="match status" value="1"/>
</dbReference>
<keyword evidence="4" id="KW-0862">Zinc</keyword>
<keyword evidence="5" id="KW-0560">Oxidoreductase</keyword>
<evidence type="ECO:0000256" key="2">
    <source>
        <dbReference type="ARBA" id="ARBA00007581"/>
    </source>
</evidence>
<sequence>MNIAFVSHGGGPLPVLGDPDHAQLRRSFALLRSQLPAHPSVVVVVSAHWEARGFQINAAAQPPLLFDYQGFPAESYQLSYPAPGQPELAASLIAALNHWGLAAQTVERGWDHGVFVPLLLLYPAARIPVLQVSLDASLDPAMHWRLGQALARGLPADALLLGSGFSFHNLPAFFGPKSAEVISASDGFAHWLDRTLVTEWQSATVESTLSAWQEAPHARFNHPREEHLLPLLVCAAAAKGPAQVQRFEVMGVAARNYFWAESSQA</sequence>
<feature type="domain" description="Extradiol ring-cleavage dioxygenase class III enzyme subunit B" evidence="6">
    <location>
        <begin position="38"/>
        <end position="242"/>
    </location>
</feature>
<organism evidence="7 8">
    <name type="scientific">Simiduia aestuariiviva</name>
    <dbReference type="NCBI Taxonomy" id="1510459"/>
    <lineage>
        <taxon>Bacteria</taxon>
        <taxon>Pseudomonadati</taxon>
        <taxon>Pseudomonadota</taxon>
        <taxon>Gammaproteobacteria</taxon>
        <taxon>Cellvibrionales</taxon>
        <taxon>Cellvibrionaceae</taxon>
        <taxon>Simiduia</taxon>
    </lineage>
</organism>
<keyword evidence="8" id="KW-1185">Reference proteome</keyword>
<evidence type="ECO:0000259" key="6">
    <source>
        <dbReference type="Pfam" id="PF02900"/>
    </source>
</evidence>